<dbReference type="CDD" id="cd06223">
    <property type="entry name" value="PRTases_typeI"/>
    <property type="match status" value="1"/>
</dbReference>
<sequence length="345" mass="38302">MEHSDTNSILTTFDAKHGKVVITYGTTMKHLGPQIIESLGFEENFIALRTKKFMDTEICLDFESSVRGSDLFIIQSICGPEVNDAFMETLLAIDAARRASAHRITLVMPYYGYARQDRVAYPRQPLSAKVIADCLQTVGIDRIIVCDIHVPQIQGFFSSRTSFDHVRGKHIFISRLAELHKDLKFIVSSTDAGGACRCRELAQLLSTNLVILDKRRYADNQAEVMNVIGDVTGANVILYDDICDTAGSLVHAGDALLKAGANKIFAAITHPVLSGPAVERLMNSKFEKLFFSDSIPISEEKAQKLGKRLEIISCKDAVANVIKCIHEDISIGDYWNQVEQSFQVK</sequence>
<name>V6LFY1_9EUKA</name>
<evidence type="ECO:0000256" key="11">
    <source>
        <dbReference type="ARBA" id="ARBA00049535"/>
    </source>
</evidence>
<dbReference type="GO" id="GO:0006164">
    <property type="term" value="P:purine nucleotide biosynthetic process"/>
    <property type="evidence" value="ECO:0007669"/>
    <property type="project" value="TreeGrafter"/>
</dbReference>
<keyword evidence="9" id="KW-0067">ATP-binding</keyword>
<evidence type="ECO:0000256" key="5">
    <source>
        <dbReference type="ARBA" id="ARBA00022723"/>
    </source>
</evidence>
<gene>
    <name evidence="13" type="ORF">SS50377_16829</name>
    <name evidence="14" type="ORF">SS50377_24934</name>
</gene>
<keyword evidence="7" id="KW-0547">Nucleotide-binding</keyword>
<reference evidence="13 14" key="1">
    <citation type="journal article" date="2014" name="PLoS Genet.">
        <title>The Genome of Spironucleus salmonicida Highlights a Fish Pathogen Adapted to Fluctuating Environments.</title>
        <authorList>
            <person name="Xu F."/>
            <person name="Jerlstrom-Hultqvist J."/>
            <person name="Einarsson E."/>
            <person name="Astvaldsson A."/>
            <person name="Svard S.G."/>
            <person name="Andersson J.O."/>
        </authorList>
    </citation>
    <scope>NUCLEOTIDE SEQUENCE</scope>
    <source>
        <strain evidence="14">ATCC 50377</strain>
    </source>
</reference>
<dbReference type="Pfam" id="PF13793">
    <property type="entry name" value="Pribosyltran_N"/>
    <property type="match status" value="1"/>
</dbReference>
<dbReference type="GO" id="GO:0002189">
    <property type="term" value="C:ribose phosphate diphosphokinase complex"/>
    <property type="evidence" value="ECO:0007669"/>
    <property type="project" value="TreeGrafter"/>
</dbReference>
<evidence type="ECO:0000256" key="4">
    <source>
        <dbReference type="ARBA" id="ARBA00022679"/>
    </source>
</evidence>
<keyword evidence="5" id="KW-0479">Metal-binding</keyword>
<dbReference type="GO" id="GO:0000287">
    <property type="term" value="F:magnesium ion binding"/>
    <property type="evidence" value="ECO:0007669"/>
    <property type="project" value="InterPro"/>
</dbReference>
<dbReference type="FunFam" id="3.40.50.2020:FF:000007">
    <property type="entry name" value="Ribose-phosphate pyrophosphokinase"/>
    <property type="match status" value="1"/>
</dbReference>
<feature type="domain" description="Ribose-phosphate pyrophosphokinase N-terminal" evidence="12">
    <location>
        <begin position="21"/>
        <end position="139"/>
    </location>
</feature>
<evidence type="ECO:0000256" key="3">
    <source>
        <dbReference type="ARBA" id="ARBA00013247"/>
    </source>
</evidence>
<dbReference type="EMBL" id="KI546136">
    <property type="protein sequence ID" value="EST43465.1"/>
    <property type="molecule type" value="Genomic_DNA"/>
</dbReference>
<evidence type="ECO:0000256" key="2">
    <source>
        <dbReference type="ARBA" id="ARBA00006478"/>
    </source>
</evidence>
<dbReference type="GO" id="GO:0016301">
    <property type="term" value="F:kinase activity"/>
    <property type="evidence" value="ECO:0007669"/>
    <property type="project" value="UniProtKB-KW"/>
</dbReference>
<accession>V6LFY1</accession>
<evidence type="ECO:0000256" key="10">
    <source>
        <dbReference type="ARBA" id="ARBA00022842"/>
    </source>
</evidence>
<dbReference type="InterPro" id="IPR029057">
    <property type="entry name" value="PRTase-like"/>
</dbReference>
<keyword evidence="15" id="KW-1185">Reference proteome</keyword>
<keyword evidence="4" id="KW-0808">Transferase</keyword>
<dbReference type="GO" id="GO:0005524">
    <property type="term" value="F:ATP binding"/>
    <property type="evidence" value="ECO:0007669"/>
    <property type="project" value="UniProtKB-KW"/>
</dbReference>
<keyword evidence="6" id="KW-0545">Nucleotide biosynthesis</keyword>
<dbReference type="PANTHER" id="PTHR10210:SF32">
    <property type="entry name" value="RIBOSE-PHOSPHATE PYROPHOSPHOKINASE 2"/>
    <property type="match status" value="1"/>
</dbReference>
<reference evidence="14" key="2">
    <citation type="submission" date="2020-12" db="EMBL/GenBank/DDBJ databases">
        <title>New Spironucleus salmonicida genome in near-complete chromosomes.</title>
        <authorList>
            <person name="Xu F."/>
            <person name="Kurt Z."/>
            <person name="Jimenez-Gonzalez A."/>
            <person name="Astvaldsson A."/>
            <person name="Andersson J.O."/>
            <person name="Svard S.G."/>
        </authorList>
    </citation>
    <scope>NUCLEOTIDE SEQUENCE</scope>
    <source>
        <strain evidence="14">ATCC 50377</strain>
    </source>
</reference>
<dbReference type="OrthoDB" id="413572at2759"/>
<organism evidence="13">
    <name type="scientific">Spironucleus salmonicida</name>
    <dbReference type="NCBI Taxonomy" id="348837"/>
    <lineage>
        <taxon>Eukaryota</taxon>
        <taxon>Metamonada</taxon>
        <taxon>Diplomonadida</taxon>
        <taxon>Hexamitidae</taxon>
        <taxon>Hexamitinae</taxon>
        <taxon>Spironucleus</taxon>
    </lineage>
</organism>
<dbReference type="GO" id="GO:0006015">
    <property type="term" value="P:5-phosphoribose 1-diphosphate biosynthetic process"/>
    <property type="evidence" value="ECO:0007669"/>
    <property type="project" value="TreeGrafter"/>
</dbReference>
<evidence type="ECO:0000313" key="15">
    <source>
        <dbReference type="Proteomes" id="UP000018208"/>
    </source>
</evidence>
<evidence type="ECO:0000313" key="13">
    <source>
        <dbReference type="EMBL" id="EST43465.1"/>
    </source>
</evidence>
<proteinExistence type="inferred from homology"/>
<protein>
    <recommendedName>
        <fullName evidence="3">ribose-phosphate diphosphokinase</fullName>
        <ecNumber evidence="3">2.7.6.1</ecNumber>
    </recommendedName>
</protein>
<evidence type="ECO:0000256" key="7">
    <source>
        <dbReference type="ARBA" id="ARBA00022741"/>
    </source>
</evidence>
<comment type="similarity">
    <text evidence="2">Belongs to the ribose-phosphate pyrophosphokinase family.</text>
</comment>
<dbReference type="EMBL" id="AUWU02000005">
    <property type="protein sequence ID" value="KAH0572820.1"/>
    <property type="molecule type" value="Genomic_DNA"/>
</dbReference>
<comment type="catalytic activity">
    <reaction evidence="11">
        <text>D-ribose 5-phosphate + ATP = 5-phospho-alpha-D-ribose 1-diphosphate + AMP + H(+)</text>
        <dbReference type="Rhea" id="RHEA:15609"/>
        <dbReference type="ChEBI" id="CHEBI:15378"/>
        <dbReference type="ChEBI" id="CHEBI:30616"/>
        <dbReference type="ChEBI" id="CHEBI:58017"/>
        <dbReference type="ChEBI" id="CHEBI:78346"/>
        <dbReference type="ChEBI" id="CHEBI:456215"/>
        <dbReference type="EC" id="2.7.6.1"/>
    </reaction>
</comment>
<evidence type="ECO:0000256" key="1">
    <source>
        <dbReference type="ARBA" id="ARBA00004996"/>
    </source>
</evidence>
<dbReference type="Gene3D" id="3.40.50.2020">
    <property type="match status" value="2"/>
</dbReference>
<dbReference type="NCBIfam" id="TIGR01251">
    <property type="entry name" value="ribP_PPkin"/>
    <property type="match status" value="1"/>
</dbReference>
<dbReference type="EC" id="2.7.6.1" evidence="3"/>
<dbReference type="Proteomes" id="UP000018208">
    <property type="component" value="Unassembled WGS sequence"/>
</dbReference>
<evidence type="ECO:0000256" key="9">
    <source>
        <dbReference type="ARBA" id="ARBA00022840"/>
    </source>
</evidence>
<dbReference type="AlphaFoldDB" id="V6LFY1"/>
<dbReference type="SUPFAM" id="SSF53271">
    <property type="entry name" value="PRTase-like"/>
    <property type="match status" value="1"/>
</dbReference>
<dbReference type="Pfam" id="PF14572">
    <property type="entry name" value="Pribosyl_synth"/>
    <property type="match status" value="1"/>
</dbReference>
<keyword evidence="8 13" id="KW-0418">Kinase</keyword>
<dbReference type="VEuPathDB" id="GiardiaDB:SS50377_24934"/>
<dbReference type="PANTHER" id="PTHR10210">
    <property type="entry name" value="RIBOSE-PHOSPHATE DIPHOSPHOKINASE FAMILY MEMBER"/>
    <property type="match status" value="1"/>
</dbReference>
<dbReference type="InterPro" id="IPR029099">
    <property type="entry name" value="Pribosyltran_N"/>
</dbReference>
<keyword evidence="10" id="KW-0460">Magnesium</keyword>
<dbReference type="InterPro" id="IPR000836">
    <property type="entry name" value="PRTase_dom"/>
</dbReference>
<evidence type="ECO:0000256" key="8">
    <source>
        <dbReference type="ARBA" id="ARBA00022777"/>
    </source>
</evidence>
<dbReference type="SMART" id="SM01400">
    <property type="entry name" value="Pribosyltran_N"/>
    <property type="match status" value="1"/>
</dbReference>
<evidence type="ECO:0000259" key="12">
    <source>
        <dbReference type="Pfam" id="PF13793"/>
    </source>
</evidence>
<dbReference type="GO" id="GO:0004749">
    <property type="term" value="F:ribose phosphate diphosphokinase activity"/>
    <property type="evidence" value="ECO:0007669"/>
    <property type="project" value="UniProtKB-EC"/>
</dbReference>
<comment type="pathway">
    <text evidence="1">Metabolic intermediate biosynthesis; 5-phospho-alpha-D-ribose 1-diphosphate biosynthesis; 5-phospho-alpha-D-ribose 1-diphosphate from D-ribose 5-phosphate (route I): step 1/1.</text>
</comment>
<dbReference type="GO" id="GO:0005737">
    <property type="term" value="C:cytoplasm"/>
    <property type="evidence" value="ECO:0007669"/>
    <property type="project" value="TreeGrafter"/>
</dbReference>
<dbReference type="NCBIfam" id="NF002320">
    <property type="entry name" value="PRK01259.1"/>
    <property type="match status" value="1"/>
</dbReference>
<dbReference type="InterPro" id="IPR005946">
    <property type="entry name" value="Rib-P_diPkinase"/>
</dbReference>
<evidence type="ECO:0000256" key="6">
    <source>
        <dbReference type="ARBA" id="ARBA00022727"/>
    </source>
</evidence>
<evidence type="ECO:0000313" key="14">
    <source>
        <dbReference type="EMBL" id="KAH0572820.1"/>
    </source>
</evidence>